<sequence length="114" mass="12653">MTEIPSIRHDSGHGFVWVTGRDYTEVSCYLIPNDSVDVEDAVLAIGKVIVAGDSQRKSIRVVEYCKFSGQENSDMSARCRPDGWKPVYNYHLQRPGSEGTIPDITTVSESFVLA</sequence>
<organism evidence="1 2">
    <name type="scientific">Eumeta variegata</name>
    <name type="common">Bagworm moth</name>
    <name type="synonym">Eumeta japonica</name>
    <dbReference type="NCBI Taxonomy" id="151549"/>
    <lineage>
        <taxon>Eukaryota</taxon>
        <taxon>Metazoa</taxon>
        <taxon>Ecdysozoa</taxon>
        <taxon>Arthropoda</taxon>
        <taxon>Hexapoda</taxon>
        <taxon>Insecta</taxon>
        <taxon>Pterygota</taxon>
        <taxon>Neoptera</taxon>
        <taxon>Endopterygota</taxon>
        <taxon>Lepidoptera</taxon>
        <taxon>Glossata</taxon>
        <taxon>Ditrysia</taxon>
        <taxon>Tineoidea</taxon>
        <taxon>Psychidae</taxon>
        <taxon>Oiketicinae</taxon>
        <taxon>Eumeta</taxon>
    </lineage>
</organism>
<evidence type="ECO:0000313" key="2">
    <source>
        <dbReference type="Proteomes" id="UP000299102"/>
    </source>
</evidence>
<evidence type="ECO:0000313" key="1">
    <source>
        <dbReference type="EMBL" id="GBP16633.1"/>
    </source>
</evidence>
<dbReference type="EMBL" id="BGZK01006081">
    <property type="protein sequence ID" value="GBP16633.1"/>
    <property type="molecule type" value="Genomic_DNA"/>
</dbReference>
<protein>
    <submittedName>
        <fullName evidence="1">Uncharacterized protein</fullName>
    </submittedName>
</protein>
<dbReference type="Proteomes" id="UP000299102">
    <property type="component" value="Unassembled WGS sequence"/>
</dbReference>
<dbReference type="AlphaFoldDB" id="A0A4C1TRM0"/>
<dbReference type="OrthoDB" id="7859638at2759"/>
<name>A0A4C1TRM0_EUMVA</name>
<comment type="caution">
    <text evidence="1">The sequence shown here is derived from an EMBL/GenBank/DDBJ whole genome shotgun (WGS) entry which is preliminary data.</text>
</comment>
<keyword evidence="2" id="KW-1185">Reference proteome</keyword>
<accession>A0A4C1TRM0</accession>
<proteinExistence type="predicted"/>
<reference evidence="1 2" key="1">
    <citation type="journal article" date="2019" name="Commun. Biol.">
        <title>The bagworm genome reveals a unique fibroin gene that provides high tensile strength.</title>
        <authorList>
            <person name="Kono N."/>
            <person name="Nakamura H."/>
            <person name="Ohtoshi R."/>
            <person name="Tomita M."/>
            <person name="Numata K."/>
            <person name="Arakawa K."/>
        </authorList>
    </citation>
    <scope>NUCLEOTIDE SEQUENCE [LARGE SCALE GENOMIC DNA]</scope>
</reference>
<gene>
    <name evidence="1" type="ORF">EVAR_72452_1</name>
</gene>